<dbReference type="EMBL" id="BSDZ01000089">
    <property type="protein sequence ID" value="GLI69893.1"/>
    <property type="molecule type" value="Genomic_DNA"/>
</dbReference>
<evidence type="ECO:0000313" key="2">
    <source>
        <dbReference type="EMBL" id="GLI69893.1"/>
    </source>
</evidence>
<evidence type="ECO:0000256" key="1">
    <source>
        <dbReference type="SAM" id="MobiDB-lite"/>
    </source>
</evidence>
<accession>A0ABQ5SKA5</accession>
<evidence type="ECO:0000313" key="3">
    <source>
        <dbReference type="Proteomes" id="UP001165090"/>
    </source>
</evidence>
<name>A0ABQ5SKA5_9CHLO</name>
<gene>
    <name evidence="2" type="ORF">VaNZ11_014546</name>
</gene>
<feature type="compositionally biased region" description="Low complexity" evidence="1">
    <location>
        <begin position="157"/>
        <end position="168"/>
    </location>
</feature>
<protein>
    <submittedName>
        <fullName evidence="2">Uncharacterized protein</fullName>
    </submittedName>
</protein>
<feature type="region of interest" description="Disordered" evidence="1">
    <location>
        <begin position="821"/>
        <end position="859"/>
    </location>
</feature>
<feature type="compositionally biased region" description="Low complexity" evidence="1">
    <location>
        <begin position="429"/>
        <end position="445"/>
    </location>
</feature>
<feature type="region of interest" description="Disordered" evidence="1">
    <location>
        <begin position="513"/>
        <end position="598"/>
    </location>
</feature>
<sequence>MESPPCHFYGGTKKKRNQDDCLRSNLDAHIREHLNLKSLRTQDRKWMAWTLGDLAYFCYKSVVAEQYDGGVPAVEALHHIHFSEAARHIASERGVLERTSDDVLERVSLSMAKRFAKSHLPEALESFIAKHSPAPCKTSARALQEMNARSQRSIPLAAQQGNASAAAAVSDTGSHPSSATSTSENAGAASGPSQIQSVQFEQCAGQSASHDGGRLVSFRMHDAPSAVTEGLPTKLKVEDEEQETGPVIPNQPDGWRSTRRCHDTQTWGSFAASAMRPCLGQDPTIAARAEKPREAAPQGPTNLTTLSAAPFQDPAVDQAPGLSTLKHTVAADTARAGNKDSGAKTCGIPLTSCGGAKRPAAACGMTQSPNFQCEGTNGDRDMGPQQGELNMHWSEIVKYDRQAVLRLLTRGNPTWPSAELRQRQPLPAQPSQQQHWQHPQQTSHQCHWHAASLHNHIPDHSRPPGPSSGGPHCPDPPHGADRLPMQPHAGSQESGGKGTYTAAAVDIAARSATNREHEQNEFQQQHLHVQGQQQHSQGQQQGQGQHQVPGQQQEQGQGALQPPQRQQACPRGAEEVKQQQSQQQQAPTPSLKKQSSGRLNLLSQLRLARKSVDGRMASASTTTRAVWGSVSDPARPSTCDQPVVHVQSPAAVAGGASGAAAAAAGHLTKSTGPSGAAETTAGGTLPQSLFSLLRRDYDKRLAKGALEMRLRKHLRKNGNTTIRQYCIKEGMPWTLLEVACYGVALQQLASQPFGVDSAIHFLARVKGWRPASNGVSTTAAGADEARGLEELPRSLVHKVAAVMEGAISKYNLLGFIECQHRNKPRPRPRQQQQQQQQHDGPPAVAEEPGNPERLDPTGAADVSANATAHANAHSANAVAVPGGAATMTAEPVASAGFQPEVTQQNTLPSYENVSYPESIGVSAAAAAGHLTKSTGPSGAAETTAGGTLPQSLFSLLRRDYDKRLAKGALEMRLRKHLCKNGNTTIRQYCIKEGMPWTLLEVACYGVALQQLASQPFEVDSAIHFLARVKGWRPASNGVSTAAAGAEEARGLDELPRSLVHKVAAVMEGAISKYNLLGFIECQHRNKPRPRPRQQQQQQQHDGPPAVAEEPVKPGTR</sequence>
<organism evidence="2 3">
    <name type="scientific">Volvox africanus</name>
    <dbReference type="NCBI Taxonomy" id="51714"/>
    <lineage>
        <taxon>Eukaryota</taxon>
        <taxon>Viridiplantae</taxon>
        <taxon>Chlorophyta</taxon>
        <taxon>core chlorophytes</taxon>
        <taxon>Chlorophyceae</taxon>
        <taxon>CS clade</taxon>
        <taxon>Chlamydomonadales</taxon>
        <taxon>Volvocaceae</taxon>
        <taxon>Volvox</taxon>
    </lineage>
</organism>
<feature type="region of interest" description="Disordered" evidence="1">
    <location>
        <begin position="238"/>
        <end position="260"/>
    </location>
</feature>
<feature type="region of interest" description="Disordered" evidence="1">
    <location>
        <begin position="416"/>
        <end position="498"/>
    </location>
</feature>
<feature type="region of interest" description="Disordered" evidence="1">
    <location>
        <begin position="157"/>
        <end position="195"/>
    </location>
</feature>
<feature type="region of interest" description="Disordered" evidence="1">
    <location>
        <begin position="613"/>
        <end position="640"/>
    </location>
</feature>
<dbReference type="Proteomes" id="UP001165090">
    <property type="component" value="Unassembled WGS sequence"/>
</dbReference>
<comment type="caution">
    <text evidence="2">The sequence shown here is derived from an EMBL/GenBank/DDBJ whole genome shotgun (WGS) entry which is preliminary data.</text>
</comment>
<feature type="compositionally biased region" description="Low complexity" evidence="1">
    <location>
        <begin position="523"/>
        <end position="564"/>
    </location>
</feature>
<proteinExistence type="predicted"/>
<keyword evidence="3" id="KW-1185">Reference proteome</keyword>
<feature type="compositionally biased region" description="Polar residues" evidence="1">
    <location>
        <begin position="171"/>
        <end position="195"/>
    </location>
</feature>
<feature type="region of interest" description="Disordered" evidence="1">
    <location>
        <begin position="1084"/>
        <end position="1116"/>
    </location>
</feature>
<reference evidence="2 3" key="1">
    <citation type="journal article" date="2023" name="IScience">
        <title>Expanded male sex-determining region conserved during the evolution of homothallism in the green alga Volvox.</title>
        <authorList>
            <person name="Yamamoto K."/>
            <person name="Matsuzaki R."/>
            <person name="Mahakham W."/>
            <person name="Heman W."/>
            <person name="Sekimoto H."/>
            <person name="Kawachi M."/>
            <person name="Minakuchi Y."/>
            <person name="Toyoda A."/>
            <person name="Nozaki H."/>
        </authorList>
    </citation>
    <scope>NUCLEOTIDE SEQUENCE [LARGE SCALE GENOMIC DNA]</scope>
    <source>
        <strain evidence="2 3">NIES-4468</strain>
    </source>
</reference>
<feature type="compositionally biased region" description="Polar residues" evidence="1">
    <location>
        <begin position="586"/>
        <end position="598"/>
    </location>
</feature>